<evidence type="ECO:0000313" key="1">
    <source>
        <dbReference type="Proteomes" id="UP000504637"/>
    </source>
</evidence>
<organism evidence="2">
    <name type="scientific">Dissoconium aciculare CBS 342.82</name>
    <dbReference type="NCBI Taxonomy" id="1314786"/>
    <lineage>
        <taxon>Eukaryota</taxon>
        <taxon>Fungi</taxon>
        <taxon>Dikarya</taxon>
        <taxon>Ascomycota</taxon>
        <taxon>Pezizomycotina</taxon>
        <taxon>Dothideomycetes</taxon>
        <taxon>Dothideomycetidae</taxon>
        <taxon>Mycosphaerellales</taxon>
        <taxon>Dissoconiaceae</taxon>
        <taxon>Dissoconium</taxon>
    </lineage>
</organism>
<evidence type="ECO:0000313" key="2">
    <source>
        <dbReference type="RefSeq" id="XP_033458088.1"/>
    </source>
</evidence>
<gene>
    <name evidence="2" type="ORF">K489DRAFT_263836</name>
</gene>
<dbReference type="RefSeq" id="XP_033458088.1">
    <property type="nucleotide sequence ID" value="XM_033600067.1"/>
</dbReference>
<name>A0A6J3M2A1_9PEZI</name>
<dbReference type="Proteomes" id="UP000504637">
    <property type="component" value="Unplaced"/>
</dbReference>
<reference evidence="2" key="2">
    <citation type="submission" date="2020-04" db="EMBL/GenBank/DDBJ databases">
        <authorList>
            <consortium name="NCBI Genome Project"/>
        </authorList>
    </citation>
    <scope>NUCLEOTIDE SEQUENCE</scope>
    <source>
        <strain evidence="2">CBS 342.82</strain>
    </source>
</reference>
<dbReference type="AlphaFoldDB" id="A0A6J3M2A1"/>
<keyword evidence="1" id="KW-1185">Reference proteome</keyword>
<reference evidence="2" key="3">
    <citation type="submission" date="2025-08" db="UniProtKB">
        <authorList>
            <consortium name="RefSeq"/>
        </authorList>
    </citation>
    <scope>IDENTIFICATION</scope>
    <source>
        <strain evidence="2">CBS 342.82</strain>
    </source>
</reference>
<dbReference type="GeneID" id="54357867"/>
<accession>A0A6J3M2A1</accession>
<protein>
    <submittedName>
        <fullName evidence="2">Uncharacterized protein</fullName>
    </submittedName>
</protein>
<sequence>MHTVLAIPRHEGSIFPAQRQETFPLIRMENCETEEKPMFPRQRFSSALLVHLTHASGPCCSNNPDHYRSFRFYRGAKPRSHMAGETYMNKIHYVTNLADPMLRFAHRGRGWAVTYVQSCINPKLQVVVWSTTSFPPPLRACLGGVGCFSGGRACPSF</sequence>
<proteinExistence type="predicted"/>
<reference evidence="2" key="1">
    <citation type="submission" date="2020-01" db="EMBL/GenBank/DDBJ databases">
        <authorList>
            <consortium name="DOE Joint Genome Institute"/>
            <person name="Haridas S."/>
            <person name="Albert R."/>
            <person name="Binder M."/>
            <person name="Bloem J."/>
            <person name="Labutti K."/>
            <person name="Salamov A."/>
            <person name="Andreopoulos B."/>
            <person name="Baker S.E."/>
            <person name="Barry K."/>
            <person name="Bills G."/>
            <person name="Bluhm B.H."/>
            <person name="Cannon C."/>
            <person name="Castanera R."/>
            <person name="Culley D.E."/>
            <person name="Daum C."/>
            <person name="Ezra D."/>
            <person name="Gonzalez J.B."/>
            <person name="Henrissat B."/>
            <person name="Kuo A."/>
            <person name="Liang C."/>
            <person name="Lipzen A."/>
            <person name="Lutzoni F."/>
            <person name="Magnuson J."/>
            <person name="Mondo S."/>
            <person name="Nolan M."/>
            <person name="Ohm R."/>
            <person name="Pangilinan J."/>
            <person name="Park H.-J."/>
            <person name="Ramirez L."/>
            <person name="Alfaro M."/>
            <person name="Sun H."/>
            <person name="Tritt A."/>
            <person name="Yoshinaga Y."/>
            <person name="Zwiers L.-H."/>
            <person name="Turgeon B.G."/>
            <person name="Goodwin S.B."/>
            <person name="Spatafora J.W."/>
            <person name="Crous P.W."/>
            <person name="Grigoriev I.V."/>
        </authorList>
    </citation>
    <scope>NUCLEOTIDE SEQUENCE</scope>
    <source>
        <strain evidence="2">CBS 342.82</strain>
    </source>
</reference>